<protein>
    <submittedName>
        <fullName evidence="1">Siphovirus Gp157 family protein</fullName>
    </submittedName>
</protein>
<proteinExistence type="predicted"/>
<accession>A0ABV1MQS1</accession>
<evidence type="ECO:0000313" key="1">
    <source>
        <dbReference type="EMBL" id="MEQ6353969.1"/>
    </source>
</evidence>
<name>A0ABV1MQS1_9BACI</name>
<dbReference type="InterPro" id="IPR008840">
    <property type="entry name" value="Sipho_Gp157"/>
</dbReference>
<gene>
    <name evidence="1" type="ORF">ABNX05_05015</name>
</gene>
<evidence type="ECO:0000313" key="2">
    <source>
        <dbReference type="Proteomes" id="UP001478862"/>
    </source>
</evidence>
<keyword evidence="2" id="KW-1185">Reference proteome</keyword>
<reference evidence="1 2" key="1">
    <citation type="submission" date="2024-06" db="EMBL/GenBank/DDBJ databases">
        <title>Lysinibacillus zambalefons sp. nov., a Novel Firmicute Isolated from the Poon Bato Zambales Hyperalkaline Spring.</title>
        <authorList>
            <person name="Aja J.A."/>
            <person name="Lazaro J.E.H."/>
            <person name="Llorin L.D."/>
            <person name="Lim K.R."/>
            <person name="Teodosio J."/>
            <person name="Dalisay D.S."/>
        </authorList>
    </citation>
    <scope>NUCLEOTIDE SEQUENCE [LARGE SCALE GENOMIC DNA]</scope>
    <source>
        <strain evidence="1 2">M3</strain>
    </source>
</reference>
<comment type="caution">
    <text evidence="1">The sequence shown here is derived from an EMBL/GenBank/DDBJ whole genome shotgun (WGS) entry which is preliminary data.</text>
</comment>
<dbReference type="Proteomes" id="UP001478862">
    <property type="component" value="Unassembled WGS sequence"/>
</dbReference>
<dbReference type="EMBL" id="JBEGDG010000002">
    <property type="protein sequence ID" value="MEQ6353969.1"/>
    <property type="molecule type" value="Genomic_DNA"/>
</dbReference>
<organism evidence="1 2">
    <name type="scientific">Lysinibacillus zambalensis</name>
    <dbReference type="NCBI Taxonomy" id="3160866"/>
    <lineage>
        <taxon>Bacteria</taxon>
        <taxon>Bacillati</taxon>
        <taxon>Bacillota</taxon>
        <taxon>Bacilli</taxon>
        <taxon>Bacillales</taxon>
        <taxon>Bacillaceae</taxon>
        <taxon>Lysinibacillus</taxon>
    </lineage>
</organism>
<sequence length="156" mass="17770">MASLYQLNNAYAQLQQMIEEGQEGLEDTLASITDAVEEKLEAYAMVIKNIESDVEGIKSEEKRLADRRRVMENGITRMKQAIAETLGNSGQDKVKTEKFTFSWRKSSAVHIHDEKLIPKEYIKVTTTISRQELAKRLKNETIPGAELIENRSLSIR</sequence>
<dbReference type="Pfam" id="PF05565">
    <property type="entry name" value="Sipho_Gp157"/>
    <property type="match status" value="1"/>
</dbReference>
<dbReference type="RefSeq" id="WP_349658718.1">
    <property type="nucleotide sequence ID" value="NZ_JBEGDG010000002.1"/>
</dbReference>